<keyword evidence="5" id="KW-0998">Cell outer membrane</keyword>
<keyword evidence="4" id="KW-0472">Membrane</keyword>
<dbReference type="CDD" id="cd08977">
    <property type="entry name" value="SusD"/>
    <property type="match status" value="1"/>
</dbReference>
<dbReference type="GO" id="GO:0009279">
    <property type="term" value="C:cell outer membrane"/>
    <property type="evidence" value="ECO:0007669"/>
    <property type="project" value="UniProtKB-SubCell"/>
</dbReference>
<name>A0A5Q0Q8P1_9SPHI</name>
<organism evidence="8 9">
    <name type="scientific">Sphingobacterium zhuxiongii</name>
    <dbReference type="NCBI Taxonomy" id="2662364"/>
    <lineage>
        <taxon>Bacteria</taxon>
        <taxon>Pseudomonadati</taxon>
        <taxon>Bacteroidota</taxon>
        <taxon>Sphingobacteriia</taxon>
        <taxon>Sphingobacteriales</taxon>
        <taxon>Sphingobacteriaceae</taxon>
        <taxon>Sphingobacterium</taxon>
    </lineage>
</organism>
<dbReference type="InterPro" id="IPR012944">
    <property type="entry name" value="SusD_RagB_dom"/>
</dbReference>
<evidence type="ECO:0000313" key="9">
    <source>
        <dbReference type="Proteomes" id="UP000326921"/>
    </source>
</evidence>
<dbReference type="InterPro" id="IPR011990">
    <property type="entry name" value="TPR-like_helical_dom_sf"/>
</dbReference>
<dbReference type="RefSeq" id="WP_153511286.1">
    <property type="nucleotide sequence ID" value="NZ_CP045652.1"/>
</dbReference>
<keyword evidence="3" id="KW-0732">Signal</keyword>
<dbReference type="Pfam" id="PF07980">
    <property type="entry name" value="SusD_RagB"/>
    <property type="match status" value="1"/>
</dbReference>
<evidence type="ECO:0000256" key="5">
    <source>
        <dbReference type="ARBA" id="ARBA00023237"/>
    </source>
</evidence>
<protein>
    <submittedName>
        <fullName evidence="8">RagB/SusD family nutrient uptake outer membrane protein</fullName>
    </submittedName>
</protein>
<comment type="subcellular location">
    <subcellularLocation>
        <location evidence="1">Cell outer membrane</location>
    </subcellularLocation>
</comment>
<dbReference type="EMBL" id="CP045652">
    <property type="protein sequence ID" value="QGA26427.1"/>
    <property type="molecule type" value="Genomic_DNA"/>
</dbReference>
<dbReference type="Gene3D" id="1.25.40.390">
    <property type="match status" value="1"/>
</dbReference>
<dbReference type="Pfam" id="PF14322">
    <property type="entry name" value="SusD-like_3"/>
    <property type="match status" value="1"/>
</dbReference>
<evidence type="ECO:0000256" key="2">
    <source>
        <dbReference type="ARBA" id="ARBA00006275"/>
    </source>
</evidence>
<dbReference type="AlphaFoldDB" id="A0A5Q0Q8P1"/>
<reference evidence="8 9" key="1">
    <citation type="submission" date="2019-10" db="EMBL/GenBank/DDBJ databases">
        <authorList>
            <person name="Dong K."/>
        </authorList>
    </citation>
    <scope>NUCLEOTIDE SEQUENCE [LARGE SCALE GENOMIC DNA]</scope>
    <source>
        <strain evidence="9">dk4302</strain>
    </source>
</reference>
<feature type="domain" description="RagB/SusD" evidence="6">
    <location>
        <begin position="336"/>
        <end position="462"/>
    </location>
</feature>
<evidence type="ECO:0000256" key="3">
    <source>
        <dbReference type="ARBA" id="ARBA00022729"/>
    </source>
</evidence>
<dbReference type="Proteomes" id="UP000326921">
    <property type="component" value="Chromosome"/>
</dbReference>
<keyword evidence="9" id="KW-1185">Reference proteome</keyword>
<dbReference type="SUPFAM" id="SSF48452">
    <property type="entry name" value="TPR-like"/>
    <property type="match status" value="1"/>
</dbReference>
<gene>
    <name evidence="8" type="ORF">GFH32_08835</name>
</gene>
<evidence type="ECO:0000259" key="7">
    <source>
        <dbReference type="Pfam" id="PF14322"/>
    </source>
</evidence>
<accession>A0A5Q0Q8P1</accession>
<evidence type="ECO:0000256" key="1">
    <source>
        <dbReference type="ARBA" id="ARBA00004442"/>
    </source>
</evidence>
<dbReference type="PROSITE" id="PS51257">
    <property type="entry name" value="PROKAR_LIPOPROTEIN"/>
    <property type="match status" value="1"/>
</dbReference>
<dbReference type="KEGG" id="sphe:GFH32_08835"/>
<evidence type="ECO:0000259" key="6">
    <source>
        <dbReference type="Pfam" id="PF07980"/>
    </source>
</evidence>
<proteinExistence type="inferred from homology"/>
<dbReference type="InterPro" id="IPR033985">
    <property type="entry name" value="SusD-like_N"/>
</dbReference>
<sequence length="462" mass="52258">MKYFKSSFIQAIIVLTVVLTSGCSKLIEVDMPIGSTDKDKIFSTEGGAESAVRGMYGYWTVKEMTTHIGAAKFTGLSGDELVRLSYMDTERLYFENALTSDRGLDPFWTHPYHLIYQANNIIDNLSNSTKFSKDKVDGFLAEAKFVRALMYFNLVNLMGDVPLLLTAEYTKNVNVTRSPSSEIYKQIEDDLIFAKQFATHKTLALGDRNRVTSYAASGLLAQVYLFQKKYALAEAEANEVINSNEFVLESIDKVFLKESKETILSLANWLNNPVSAFSIGGPGLTNVHYRLSDQLIAKFESNDLRLQHWGRAGIDEGLGSIAPFKYKFNLPSEANGKVENKQIIRYAEILLIRAEARNELDKPQLALHDMDLVRNRAGLLPLATRVPALNKEQIRDLLFKERATELFAEGSHRWFDIKRRGDDYAVNYMKSIKPSFTKTDLYYPIPLGEITKNPQLVQNEGY</sequence>
<feature type="domain" description="SusD-like N-terminal" evidence="7">
    <location>
        <begin position="101"/>
        <end position="225"/>
    </location>
</feature>
<comment type="similarity">
    <text evidence="2">Belongs to the SusD family.</text>
</comment>
<evidence type="ECO:0000256" key="4">
    <source>
        <dbReference type="ARBA" id="ARBA00023136"/>
    </source>
</evidence>
<evidence type="ECO:0000313" key="8">
    <source>
        <dbReference type="EMBL" id="QGA26427.1"/>
    </source>
</evidence>